<organism evidence="2 3">
    <name type="scientific">Posidoniimonas polymericola</name>
    <dbReference type="NCBI Taxonomy" id="2528002"/>
    <lineage>
        <taxon>Bacteria</taxon>
        <taxon>Pseudomonadati</taxon>
        <taxon>Planctomycetota</taxon>
        <taxon>Planctomycetia</taxon>
        <taxon>Pirellulales</taxon>
        <taxon>Lacipirellulaceae</taxon>
        <taxon>Posidoniimonas</taxon>
    </lineage>
</organism>
<dbReference type="Pfam" id="PF05685">
    <property type="entry name" value="Uma2"/>
    <property type="match status" value="1"/>
</dbReference>
<dbReference type="PANTHER" id="PTHR34107:SF4">
    <property type="entry name" value="SLL1222 PROTEIN"/>
    <property type="match status" value="1"/>
</dbReference>
<keyword evidence="3" id="KW-1185">Reference proteome</keyword>
<dbReference type="OrthoDB" id="280487at2"/>
<protein>
    <recommendedName>
        <fullName evidence="1">Putative restriction endonuclease domain-containing protein</fullName>
    </recommendedName>
</protein>
<dbReference type="Gene3D" id="3.90.1570.10">
    <property type="entry name" value="tt1808, chain A"/>
    <property type="match status" value="1"/>
</dbReference>
<accession>A0A5C5YGD8</accession>
<comment type="caution">
    <text evidence="2">The sequence shown here is derived from an EMBL/GenBank/DDBJ whole genome shotgun (WGS) entry which is preliminary data.</text>
</comment>
<dbReference type="EMBL" id="SJPO01000010">
    <property type="protein sequence ID" value="TWT73591.1"/>
    <property type="molecule type" value="Genomic_DNA"/>
</dbReference>
<dbReference type="InterPro" id="IPR008538">
    <property type="entry name" value="Uma2"/>
</dbReference>
<dbReference type="RefSeq" id="WP_146590059.1">
    <property type="nucleotide sequence ID" value="NZ_SJPO01000010.1"/>
</dbReference>
<evidence type="ECO:0000259" key="1">
    <source>
        <dbReference type="Pfam" id="PF05685"/>
    </source>
</evidence>
<evidence type="ECO:0000313" key="3">
    <source>
        <dbReference type="Proteomes" id="UP000318478"/>
    </source>
</evidence>
<dbReference type="Proteomes" id="UP000318478">
    <property type="component" value="Unassembled WGS sequence"/>
</dbReference>
<dbReference type="CDD" id="cd06260">
    <property type="entry name" value="DUF820-like"/>
    <property type="match status" value="1"/>
</dbReference>
<feature type="domain" description="Putative restriction endonuclease" evidence="1">
    <location>
        <begin position="32"/>
        <end position="198"/>
    </location>
</feature>
<dbReference type="InterPro" id="IPR012296">
    <property type="entry name" value="Nuclease_put_TT1808"/>
</dbReference>
<gene>
    <name evidence="2" type="ORF">Pla123a_39270</name>
</gene>
<name>A0A5C5YGD8_9BACT</name>
<proteinExistence type="predicted"/>
<dbReference type="SUPFAM" id="SSF52980">
    <property type="entry name" value="Restriction endonuclease-like"/>
    <property type="match status" value="1"/>
</dbReference>
<evidence type="ECO:0000313" key="2">
    <source>
        <dbReference type="EMBL" id="TWT73591.1"/>
    </source>
</evidence>
<dbReference type="InterPro" id="IPR011335">
    <property type="entry name" value="Restrct_endonuc-II-like"/>
</dbReference>
<reference evidence="2 3" key="1">
    <citation type="submission" date="2019-02" db="EMBL/GenBank/DDBJ databases">
        <title>Deep-cultivation of Planctomycetes and their phenomic and genomic characterization uncovers novel biology.</title>
        <authorList>
            <person name="Wiegand S."/>
            <person name="Jogler M."/>
            <person name="Boedeker C."/>
            <person name="Pinto D."/>
            <person name="Vollmers J."/>
            <person name="Rivas-Marin E."/>
            <person name="Kohn T."/>
            <person name="Peeters S.H."/>
            <person name="Heuer A."/>
            <person name="Rast P."/>
            <person name="Oberbeckmann S."/>
            <person name="Bunk B."/>
            <person name="Jeske O."/>
            <person name="Meyerdierks A."/>
            <person name="Storesund J.E."/>
            <person name="Kallscheuer N."/>
            <person name="Luecker S."/>
            <person name="Lage O.M."/>
            <person name="Pohl T."/>
            <person name="Merkel B.J."/>
            <person name="Hornburger P."/>
            <person name="Mueller R.-W."/>
            <person name="Bruemmer F."/>
            <person name="Labrenz M."/>
            <person name="Spormann A.M."/>
            <person name="Op Den Camp H."/>
            <person name="Overmann J."/>
            <person name="Amann R."/>
            <person name="Jetten M.S.M."/>
            <person name="Mascher T."/>
            <person name="Medema M.H."/>
            <person name="Devos D.P."/>
            <person name="Kaster A.-K."/>
            <person name="Ovreas L."/>
            <person name="Rohde M."/>
            <person name="Galperin M.Y."/>
            <person name="Jogler C."/>
        </authorList>
    </citation>
    <scope>NUCLEOTIDE SEQUENCE [LARGE SCALE GENOMIC DNA]</scope>
    <source>
        <strain evidence="2 3">Pla123a</strain>
    </source>
</reference>
<sequence>MSSLPVDHGQNADWTWEVATLYPQQGNWSESEYLQLTDSVNRFIEFTDGRVEFLAMPTIEHQRIVRFLYDALRAFVDPRQLGEVLFAVLRVYIREGKYREPDIAFKFAANAAESGERYYRGADLVVEVVSDDQESRKRDYETKIADYAEGGATEYWIVDPQQHKITVLTLDGDRYFEHRVATDGQAPSKLLDGFSVDVAAVFAAGKLQ</sequence>
<dbReference type="AlphaFoldDB" id="A0A5C5YGD8"/>
<dbReference type="PANTHER" id="PTHR34107">
    <property type="entry name" value="SLL0198 PROTEIN-RELATED"/>
    <property type="match status" value="1"/>
</dbReference>